<dbReference type="InterPro" id="IPR006182">
    <property type="entry name" value="FliF_N_dom"/>
</dbReference>
<evidence type="ECO:0000256" key="4">
    <source>
        <dbReference type="ARBA" id="ARBA00022475"/>
    </source>
</evidence>
<dbReference type="EMBL" id="CP002360">
    <property type="protein sequence ID" value="AEE96050.1"/>
    <property type="molecule type" value="Genomic_DNA"/>
</dbReference>
<evidence type="ECO:0000256" key="6">
    <source>
        <dbReference type="ARBA" id="ARBA00022989"/>
    </source>
</evidence>
<dbReference type="PIRSF" id="PIRSF004862">
    <property type="entry name" value="FliF"/>
    <property type="match status" value="1"/>
</dbReference>
<protein>
    <recommendedName>
        <fullName evidence="9">Flagellar M-ring protein</fullName>
    </recommendedName>
</protein>
<keyword evidence="5 12" id="KW-0812">Transmembrane</keyword>
<sequence length="533" mass="58085">MMVKDTFSNMRKQLNEFWQGLTPSQKNRIIIAAVLIIAGIAVTGAIWGRRQYTVLYSGLDIKEAGEITQKLDEMGVPWRTAAGGTAIEVPKGQDAKIRMQLATQGIPKTGGNYDLFMQSSAFGTTDYKEQKLYIFQQQERLQESIMTIQGVDQAVVNISVPEKDSFVLKNDVQPATASVLLKLSPGVEMKSAQVSGIQQLVAKSVIGLKSENVTVIDDKANILSVEQKEDDIRTADQQVDLEKKVQDELQQKLLQLLEPIFGPKKVVVGVGVQLDFDKRSSESIQWQPVLDDEGIAVSMQTIKESMINMPAGEVPGTANNGADTGGQGPPPVEDDTGNNPDGYPGTNQGNSEYNKEENTINYEVNQLKQQVEEAQGKLKSMTISVVVDGENISEQVRQQVQSVVAGAAGIDAQYVIVQAMPFSVASLQEDINNALNASQQQKQADSMRNIILGLITAAVAGAAAFIAVRVANGRRGAVEPEMVEAGIPEGVSIEEIPMEPEDEHTKIKQQIEKLVDQKPDVVAQLLRTWLNED</sequence>
<comment type="similarity">
    <text evidence="3 9">Belongs to the FliF family.</text>
</comment>
<evidence type="ECO:0000256" key="10">
    <source>
        <dbReference type="SAM" id="Coils"/>
    </source>
</evidence>
<evidence type="ECO:0000256" key="7">
    <source>
        <dbReference type="ARBA" id="ARBA00023136"/>
    </source>
</evidence>
<evidence type="ECO:0000313" key="15">
    <source>
        <dbReference type="EMBL" id="AEE96050.1"/>
    </source>
</evidence>
<dbReference type="PANTHER" id="PTHR30046">
    <property type="entry name" value="FLAGELLAR M-RING PROTEIN"/>
    <property type="match status" value="1"/>
</dbReference>
<organism evidence="15 16">
    <name type="scientific">Mahella australiensis (strain DSM 15567 / CIP 107919 / 50-1 BON)</name>
    <dbReference type="NCBI Taxonomy" id="697281"/>
    <lineage>
        <taxon>Bacteria</taxon>
        <taxon>Bacillati</taxon>
        <taxon>Bacillota</taxon>
        <taxon>Clostridia</taxon>
        <taxon>Thermoanaerobacterales</taxon>
        <taxon>Thermoanaerobacterales Family IV. Incertae Sedis</taxon>
        <taxon>Mahella</taxon>
    </lineage>
</organism>
<feature type="domain" description="Flagellar M-ring N-terminal" evidence="13">
    <location>
        <begin position="49"/>
        <end position="224"/>
    </location>
</feature>
<dbReference type="InterPro" id="IPR045851">
    <property type="entry name" value="AMP-bd_C_sf"/>
</dbReference>
<dbReference type="RefSeq" id="WP_013780480.1">
    <property type="nucleotide sequence ID" value="NC_015520.1"/>
</dbReference>
<keyword evidence="7 12" id="KW-0472">Membrane</keyword>
<evidence type="ECO:0000256" key="8">
    <source>
        <dbReference type="ARBA" id="ARBA00023143"/>
    </source>
</evidence>
<keyword evidence="15" id="KW-0282">Flagellum</keyword>
<keyword evidence="15" id="KW-0966">Cell projection</keyword>
<dbReference type="HOGENOM" id="CLU_028108_2_2_9"/>
<dbReference type="AlphaFoldDB" id="F4A1L6"/>
<evidence type="ECO:0000256" key="12">
    <source>
        <dbReference type="SAM" id="Phobius"/>
    </source>
</evidence>
<evidence type="ECO:0000256" key="5">
    <source>
        <dbReference type="ARBA" id="ARBA00022692"/>
    </source>
</evidence>
<keyword evidence="4" id="KW-1003">Cell membrane</keyword>
<evidence type="ECO:0000313" key="16">
    <source>
        <dbReference type="Proteomes" id="UP000008457"/>
    </source>
</evidence>
<feature type="domain" description="Flagellar M-ring C-terminal" evidence="14">
    <location>
        <begin position="257"/>
        <end position="422"/>
    </location>
</feature>
<dbReference type="Pfam" id="PF01514">
    <property type="entry name" value="YscJ_FliF"/>
    <property type="match status" value="1"/>
</dbReference>
<evidence type="ECO:0000256" key="11">
    <source>
        <dbReference type="SAM" id="MobiDB-lite"/>
    </source>
</evidence>
<dbReference type="InterPro" id="IPR000067">
    <property type="entry name" value="FlgMring_FliF"/>
</dbReference>
<reference evidence="16" key="1">
    <citation type="submission" date="2010-11" db="EMBL/GenBank/DDBJ databases">
        <title>The complete genome of Mahella australiensis DSM 15567.</title>
        <authorList>
            <consortium name="US DOE Joint Genome Institute (JGI-PGF)"/>
            <person name="Lucas S."/>
            <person name="Copeland A."/>
            <person name="Lapidus A."/>
            <person name="Bruce D."/>
            <person name="Goodwin L."/>
            <person name="Pitluck S."/>
            <person name="Kyrpides N."/>
            <person name="Mavromatis K."/>
            <person name="Pagani I."/>
            <person name="Ivanova N."/>
            <person name="Teshima H."/>
            <person name="Brettin T."/>
            <person name="Detter J.C."/>
            <person name="Han C."/>
            <person name="Tapia R."/>
            <person name="Land M."/>
            <person name="Hauser L."/>
            <person name="Markowitz V."/>
            <person name="Cheng J.-F."/>
            <person name="Hugenholtz P."/>
            <person name="Woyke T."/>
            <person name="Wu D."/>
            <person name="Spring S."/>
            <person name="Pukall R."/>
            <person name="Steenblock K."/>
            <person name="Schneider S."/>
            <person name="Klenk H.-P."/>
            <person name="Eisen J.A."/>
        </authorList>
    </citation>
    <scope>NUCLEOTIDE SEQUENCE [LARGE SCALE GENOMIC DNA]</scope>
    <source>
        <strain evidence="16">DSM 15567 / CIP 107919 / 50-1 BON</strain>
    </source>
</reference>
<evidence type="ECO:0000259" key="13">
    <source>
        <dbReference type="Pfam" id="PF01514"/>
    </source>
</evidence>
<dbReference type="Gene3D" id="3.30.300.30">
    <property type="match status" value="1"/>
</dbReference>
<accession>F4A1L6</accession>
<dbReference type="GO" id="GO:0009431">
    <property type="term" value="C:bacterial-type flagellum basal body, MS ring"/>
    <property type="evidence" value="ECO:0007669"/>
    <property type="project" value="InterPro"/>
</dbReference>
<gene>
    <name evidence="15" type="ordered locus">Mahau_0852</name>
</gene>
<name>F4A1L6_MAHA5</name>
<feature type="transmembrane region" description="Helical" evidence="12">
    <location>
        <begin position="450"/>
        <end position="468"/>
    </location>
</feature>
<keyword evidence="8 9" id="KW-0975">Bacterial flagellum</keyword>
<evidence type="ECO:0000256" key="2">
    <source>
        <dbReference type="ARBA" id="ARBA00004651"/>
    </source>
</evidence>
<proteinExistence type="inferred from homology"/>
<evidence type="ECO:0000256" key="3">
    <source>
        <dbReference type="ARBA" id="ARBA00007971"/>
    </source>
</evidence>
<comment type="function">
    <text evidence="9">The M ring may be actively involved in energy transduction.</text>
</comment>
<keyword evidence="15" id="KW-0969">Cilium</keyword>
<dbReference type="GO" id="GO:0003774">
    <property type="term" value="F:cytoskeletal motor activity"/>
    <property type="evidence" value="ECO:0007669"/>
    <property type="project" value="InterPro"/>
</dbReference>
<dbReference type="NCBIfam" id="TIGR00206">
    <property type="entry name" value="fliF"/>
    <property type="match status" value="1"/>
</dbReference>
<evidence type="ECO:0000256" key="1">
    <source>
        <dbReference type="ARBA" id="ARBA00004117"/>
    </source>
</evidence>
<dbReference type="GO" id="GO:0071973">
    <property type="term" value="P:bacterial-type flagellum-dependent cell motility"/>
    <property type="evidence" value="ECO:0007669"/>
    <property type="project" value="InterPro"/>
</dbReference>
<evidence type="ECO:0000256" key="9">
    <source>
        <dbReference type="PIRNR" id="PIRNR004862"/>
    </source>
</evidence>
<keyword evidence="10" id="KW-0175">Coiled coil</keyword>
<feature type="coiled-coil region" evidence="10">
    <location>
        <begin position="357"/>
        <end position="384"/>
    </location>
</feature>
<keyword evidence="6 12" id="KW-1133">Transmembrane helix</keyword>
<dbReference type="eggNOG" id="COG1766">
    <property type="taxonomic scope" value="Bacteria"/>
</dbReference>
<dbReference type="PANTHER" id="PTHR30046:SF0">
    <property type="entry name" value="FLAGELLAR M-RING PROTEIN"/>
    <property type="match status" value="1"/>
</dbReference>
<reference evidence="15 16" key="2">
    <citation type="journal article" date="2011" name="Stand. Genomic Sci.">
        <title>Complete genome sequence of Mahella australiensis type strain (50-1 BON).</title>
        <authorList>
            <person name="Sikorski J."/>
            <person name="Teshima H."/>
            <person name="Nolan M."/>
            <person name="Lucas S."/>
            <person name="Hammon N."/>
            <person name="Deshpande S."/>
            <person name="Cheng J.F."/>
            <person name="Pitluck S."/>
            <person name="Liolios K."/>
            <person name="Pagani I."/>
            <person name="Ivanova N."/>
            <person name="Huntemann M."/>
            <person name="Mavromatis K."/>
            <person name="Ovchinikova G."/>
            <person name="Pati A."/>
            <person name="Tapia R."/>
            <person name="Han C."/>
            <person name="Goodwin L."/>
            <person name="Chen A."/>
            <person name="Palaniappan K."/>
            <person name="Land M."/>
            <person name="Hauser L."/>
            <person name="Ngatchou-Djao O.D."/>
            <person name="Rohde M."/>
            <person name="Pukall R."/>
            <person name="Spring S."/>
            <person name="Abt B."/>
            <person name="Goker M."/>
            <person name="Detter J.C."/>
            <person name="Woyke T."/>
            <person name="Bristow J."/>
            <person name="Markowitz V."/>
            <person name="Hugenholtz P."/>
            <person name="Eisen J.A."/>
            <person name="Kyrpides N.C."/>
            <person name="Klenk H.P."/>
            <person name="Lapidus A."/>
        </authorList>
    </citation>
    <scope>NUCLEOTIDE SEQUENCE [LARGE SCALE GENOMIC DNA]</scope>
    <source>
        <strain evidence="16">DSM 15567 / CIP 107919 / 50-1 BON</strain>
    </source>
</reference>
<dbReference type="PRINTS" id="PR01009">
    <property type="entry name" value="FLGMRINGFLIF"/>
</dbReference>
<dbReference type="Pfam" id="PF08345">
    <property type="entry name" value="YscJ_FliF_C"/>
    <property type="match status" value="1"/>
</dbReference>
<feature type="transmembrane region" description="Helical" evidence="12">
    <location>
        <begin position="29"/>
        <end position="47"/>
    </location>
</feature>
<dbReference type="InterPro" id="IPR043427">
    <property type="entry name" value="YscJ/FliF"/>
</dbReference>
<comment type="subcellular location">
    <subcellularLocation>
        <location evidence="1 9">Bacterial flagellum basal body</location>
    </subcellularLocation>
    <subcellularLocation>
        <location evidence="2">Cell membrane</location>
        <topology evidence="2">Multi-pass membrane protein</topology>
    </subcellularLocation>
</comment>
<dbReference type="InterPro" id="IPR013556">
    <property type="entry name" value="Flag_M-ring_C"/>
</dbReference>
<dbReference type="Proteomes" id="UP000008457">
    <property type="component" value="Chromosome"/>
</dbReference>
<dbReference type="OrthoDB" id="9807026at2"/>
<dbReference type="KEGG" id="mas:Mahau_0852"/>
<dbReference type="STRING" id="697281.Mahau_0852"/>
<feature type="region of interest" description="Disordered" evidence="11">
    <location>
        <begin position="310"/>
        <end position="353"/>
    </location>
</feature>
<evidence type="ECO:0000259" key="14">
    <source>
        <dbReference type="Pfam" id="PF08345"/>
    </source>
</evidence>
<keyword evidence="16" id="KW-1185">Reference proteome</keyword>
<dbReference type="GO" id="GO:0005886">
    <property type="term" value="C:plasma membrane"/>
    <property type="evidence" value="ECO:0007669"/>
    <property type="project" value="UniProtKB-SubCell"/>
</dbReference>